<keyword evidence="1 4" id="KW-0963">Cytoplasm</keyword>
<dbReference type="InterPro" id="IPR017138">
    <property type="entry name" value="Asp_Glu_LeuTrfase"/>
</dbReference>
<dbReference type="NCBIfam" id="NF002346">
    <property type="entry name" value="PRK01305.2-3"/>
    <property type="match status" value="1"/>
</dbReference>
<protein>
    <recommendedName>
        <fullName evidence="4">Aspartate/glutamate leucyltransferase</fullName>
        <ecNumber evidence="4">2.3.2.29</ecNumber>
    </recommendedName>
</protein>
<comment type="caution">
    <text evidence="7">The sequence shown here is derived from an EMBL/GenBank/DDBJ whole genome shotgun (WGS) entry which is preliminary data.</text>
</comment>
<dbReference type="GO" id="GO:0004057">
    <property type="term" value="F:arginyl-tRNA--protein transferase activity"/>
    <property type="evidence" value="ECO:0007669"/>
    <property type="project" value="UniProtKB-EC"/>
</dbReference>
<accession>A0ABT9GN55</accession>
<gene>
    <name evidence="4" type="primary">bpt</name>
    <name evidence="7" type="ORF">Q3O59_05110</name>
</gene>
<evidence type="ECO:0000313" key="7">
    <source>
        <dbReference type="EMBL" id="MDP4528408.1"/>
    </source>
</evidence>
<comment type="similarity">
    <text evidence="4">Belongs to the R-transferase family. Bpt subfamily.</text>
</comment>
<keyword evidence="8" id="KW-1185">Reference proteome</keyword>
<dbReference type="PANTHER" id="PTHR21367:SF1">
    <property type="entry name" value="ARGINYL-TRNA--PROTEIN TRANSFERASE 1"/>
    <property type="match status" value="1"/>
</dbReference>
<sequence>MELKFGLTAPASCSYLPSQQEQVVFLLPESPVNASLYQQLLQHNFRRSGNDLYRPHCPACQQCQSVRLNAATFQPNKQQRRILNKAKAAGLTAQLVQPDSEAYYPLYQRYIDSRHTDGAMYPACPEQLRSLLRCDWLSVRALDIYHQQRLIAVAVVDELDNAFSAVYTFYHPDYQRFSPGKLAILWLTELSQQAGKEFLYLGYYVADCRKMAYKADFLPQQRFSAEKWLSFG</sequence>
<evidence type="ECO:0000256" key="3">
    <source>
        <dbReference type="ARBA" id="ARBA00023315"/>
    </source>
</evidence>
<evidence type="ECO:0000256" key="1">
    <source>
        <dbReference type="ARBA" id="ARBA00022490"/>
    </source>
</evidence>
<name>A0ABT9GN55_9GAMM</name>
<dbReference type="HAMAP" id="MF_00689">
    <property type="entry name" value="Bpt"/>
    <property type="match status" value="1"/>
</dbReference>
<comment type="catalytic activity">
    <reaction evidence="4">
        <text>N-terminal L-aspartyl-[protein] + L-leucyl-tRNA(Leu) = N-terminal L-leucyl-L-aspartyl-[protein] + tRNA(Leu) + H(+)</text>
        <dbReference type="Rhea" id="RHEA:50420"/>
        <dbReference type="Rhea" id="RHEA-COMP:9613"/>
        <dbReference type="Rhea" id="RHEA-COMP:9622"/>
        <dbReference type="Rhea" id="RHEA-COMP:12669"/>
        <dbReference type="Rhea" id="RHEA-COMP:12674"/>
        <dbReference type="ChEBI" id="CHEBI:15378"/>
        <dbReference type="ChEBI" id="CHEBI:64720"/>
        <dbReference type="ChEBI" id="CHEBI:78442"/>
        <dbReference type="ChEBI" id="CHEBI:78494"/>
        <dbReference type="ChEBI" id="CHEBI:133042"/>
        <dbReference type="EC" id="2.3.2.29"/>
    </reaction>
</comment>
<dbReference type="Pfam" id="PF04377">
    <property type="entry name" value="ATE_C"/>
    <property type="match status" value="1"/>
</dbReference>
<comment type="catalytic activity">
    <reaction evidence="4">
        <text>N-terminal L-glutamyl-[protein] + L-leucyl-tRNA(Leu) = N-terminal L-leucyl-L-glutamyl-[protein] + tRNA(Leu) + H(+)</text>
        <dbReference type="Rhea" id="RHEA:50412"/>
        <dbReference type="Rhea" id="RHEA-COMP:9613"/>
        <dbReference type="Rhea" id="RHEA-COMP:9622"/>
        <dbReference type="Rhea" id="RHEA-COMP:12664"/>
        <dbReference type="Rhea" id="RHEA-COMP:12668"/>
        <dbReference type="ChEBI" id="CHEBI:15378"/>
        <dbReference type="ChEBI" id="CHEBI:64721"/>
        <dbReference type="ChEBI" id="CHEBI:78442"/>
        <dbReference type="ChEBI" id="CHEBI:78494"/>
        <dbReference type="ChEBI" id="CHEBI:133041"/>
        <dbReference type="EC" id="2.3.2.29"/>
    </reaction>
</comment>
<dbReference type="InterPro" id="IPR007472">
    <property type="entry name" value="N-end_Aminoacyl_Trfase_C"/>
</dbReference>
<dbReference type="SUPFAM" id="SSF55729">
    <property type="entry name" value="Acyl-CoA N-acyltransferases (Nat)"/>
    <property type="match status" value="1"/>
</dbReference>
<dbReference type="InterPro" id="IPR016181">
    <property type="entry name" value="Acyl_CoA_acyltransferase"/>
</dbReference>
<dbReference type="InterPro" id="IPR030700">
    <property type="entry name" value="N-end_Aminoacyl_Trfase"/>
</dbReference>
<dbReference type="EMBL" id="JAUZVY010000002">
    <property type="protein sequence ID" value="MDP4528408.1"/>
    <property type="molecule type" value="Genomic_DNA"/>
</dbReference>
<dbReference type="InterPro" id="IPR007471">
    <property type="entry name" value="N-end_Aminoacyl_Trfase_N"/>
</dbReference>
<evidence type="ECO:0000256" key="4">
    <source>
        <dbReference type="HAMAP-Rule" id="MF_00689"/>
    </source>
</evidence>
<dbReference type="RefSeq" id="WP_305944549.1">
    <property type="nucleotide sequence ID" value="NZ_JAUZVY010000002.1"/>
</dbReference>
<comment type="function">
    <text evidence="4">Functions in the N-end rule pathway of protein degradation where it conjugates Leu from its aminoacyl-tRNA to the N-termini of proteins containing an N-terminal aspartate or glutamate.</text>
</comment>
<feature type="domain" description="N-end rule aminoacyl transferase C-terminal" evidence="6">
    <location>
        <begin position="104"/>
        <end position="223"/>
    </location>
</feature>
<dbReference type="NCBIfam" id="NF002345">
    <property type="entry name" value="PRK01305.2-2"/>
    <property type="match status" value="1"/>
</dbReference>
<dbReference type="NCBIfam" id="NF002342">
    <property type="entry name" value="PRK01305.1-3"/>
    <property type="match status" value="1"/>
</dbReference>
<comment type="subcellular location">
    <subcellularLocation>
        <location evidence="4">Cytoplasm</location>
    </subcellularLocation>
</comment>
<evidence type="ECO:0000313" key="8">
    <source>
        <dbReference type="Proteomes" id="UP001236258"/>
    </source>
</evidence>
<evidence type="ECO:0000256" key="2">
    <source>
        <dbReference type="ARBA" id="ARBA00022679"/>
    </source>
</evidence>
<keyword evidence="3 4" id="KW-0012">Acyltransferase</keyword>
<dbReference type="PIRSF" id="PIRSF037208">
    <property type="entry name" value="ATE_pro_prd"/>
    <property type="match status" value="1"/>
</dbReference>
<dbReference type="EC" id="2.3.2.29" evidence="4"/>
<keyword evidence="2 4" id="KW-0808">Transferase</keyword>
<proteinExistence type="inferred from homology"/>
<evidence type="ECO:0000259" key="5">
    <source>
        <dbReference type="Pfam" id="PF04376"/>
    </source>
</evidence>
<reference evidence="7 8" key="1">
    <citation type="submission" date="2023-08" db="EMBL/GenBank/DDBJ databases">
        <authorList>
            <person name="Joshi A."/>
            <person name="Thite S."/>
        </authorList>
    </citation>
    <scope>NUCLEOTIDE SEQUENCE [LARGE SCALE GENOMIC DNA]</scope>
    <source>
        <strain evidence="7 8">1E1</strain>
    </source>
</reference>
<evidence type="ECO:0000259" key="6">
    <source>
        <dbReference type="Pfam" id="PF04377"/>
    </source>
</evidence>
<feature type="domain" description="N-end aminoacyl transferase N-terminal" evidence="5">
    <location>
        <begin position="12"/>
        <end position="81"/>
    </location>
</feature>
<dbReference type="Pfam" id="PF04376">
    <property type="entry name" value="ATE_N"/>
    <property type="match status" value="1"/>
</dbReference>
<organism evidence="7 8">
    <name type="scientific">Alkalimonas delamerensis</name>
    <dbReference type="NCBI Taxonomy" id="265981"/>
    <lineage>
        <taxon>Bacteria</taxon>
        <taxon>Pseudomonadati</taxon>
        <taxon>Pseudomonadota</taxon>
        <taxon>Gammaproteobacteria</taxon>
        <taxon>Alkalimonas</taxon>
    </lineage>
</organism>
<dbReference type="Proteomes" id="UP001236258">
    <property type="component" value="Unassembled WGS sequence"/>
</dbReference>
<dbReference type="PANTHER" id="PTHR21367">
    <property type="entry name" value="ARGININE-TRNA-PROTEIN TRANSFERASE 1"/>
    <property type="match status" value="1"/>
</dbReference>